<proteinExistence type="predicted"/>
<feature type="transmembrane region" description="Helical" evidence="1">
    <location>
        <begin position="92"/>
        <end position="117"/>
    </location>
</feature>
<feature type="transmembrane region" description="Helical" evidence="1">
    <location>
        <begin position="226"/>
        <end position="241"/>
    </location>
</feature>
<keyword evidence="1" id="KW-0812">Transmembrane</keyword>
<name>A0A1S7R156_9HYPH</name>
<feature type="transmembrane region" description="Helical" evidence="1">
    <location>
        <begin position="48"/>
        <end position="71"/>
    </location>
</feature>
<feature type="transmembrane region" description="Helical" evidence="1">
    <location>
        <begin position="320"/>
        <end position="343"/>
    </location>
</feature>
<accession>A0A1S7R156</accession>
<dbReference type="PANTHER" id="PTHR36927:SF3">
    <property type="entry name" value="GLUCANS BIOSYNTHESIS PROTEIN C"/>
    <property type="match status" value="1"/>
</dbReference>
<dbReference type="EMBL" id="FBWK01000048">
    <property type="protein sequence ID" value="CUX45395.1"/>
    <property type="molecule type" value="Genomic_DNA"/>
</dbReference>
<organism evidence="3 4">
    <name type="scientific">Agrobacterium tomkonis CFBP 6623</name>
    <dbReference type="NCBI Taxonomy" id="1183432"/>
    <lineage>
        <taxon>Bacteria</taxon>
        <taxon>Pseudomonadati</taxon>
        <taxon>Pseudomonadota</taxon>
        <taxon>Alphaproteobacteria</taxon>
        <taxon>Hyphomicrobiales</taxon>
        <taxon>Rhizobiaceae</taxon>
        <taxon>Rhizobium/Agrobacterium group</taxon>
        <taxon>Agrobacterium</taxon>
        <taxon>Agrobacterium tumefaciens complex</taxon>
    </lineage>
</organism>
<sequence length="400" mass="44277">MQPGKSDYEHYWDPLRALLMLLGIPYHASLLYSHALPWDIKDFETSPVLTALGAALVTFRMPAFFLVAGYFSAMVIGKKGKAPWLRQRFLRLGLPFIVAVLILGPLQLFLLQLAGIAKGDIPADRLMQSLPGLLRPSEQWIMHLWFLPALVAYSALLAGLLFLAERPPLAYARDWFGRARAGYPTLFFVALCALPVLWELMVYGSGLLAGKTGNSLFSLYERASDPYARYLPFFLIGALLNRDRVLFHRFRQTGALTGIIAFGAIATAVTLRLQNPFSSSTMLVLVSAIAAVAASRLLIDLACRYFDRPSRIAGRMTDASFTIYLFHHPLIYAFGTLFILISLPPLLEFTIIVAATTATAYLLHQVIRRSPLALFLLNGTRKPRAANDIGTGAATSQTLR</sequence>
<keyword evidence="1" id="KW-1133">Transmembrane helix</keyword>
<keyword evidence="1" id="KW-0472">Membrane</keyword>
<evidence type="ECO:0000259" key="2">
    <source>
        <dbReference type="Pfam" id="PF01757"/>
    </source>
</evidence>
<feature type="transmembrane region" description="Helical" evidence="1">
    <location>
        <begin position="15"/>
        <end position="36"/>
    </location>
</feature>
<protein>
    <submittedName>
        <fullName evidence="3">Glucans biosynthesis protein C</fullName>
    </submittedName>
</protein>
<dbReference type="STRING" id="1183432.AGR3A_Lc120024"/>
<feature type="domain" description="Acyltransferase 3" evidence="2">
    <location>
        <begin position="10"/>
        <end position="363"/>
    </location>
</feature>
<dbReference type="RefSeq" id="WP_080842823.1">
    <property type="nucleotide sequence ID" value="NZ_LT009724.1"/>
</dbReference>
<dbReference type="Proteomes" id="UP000191988">
    <property type="component" value="Unassembled WGS sequence"/>
</dbReference>
<evidence type="ECO:0000256" key="1">
    <source>
        <dbReference type="SAM" id="Phobius"/>
    </source>
</evidence>
<feature type="transmembrane region" description="Helical" evidence="1">
    <location>
        <begin position="349"/>
        <end position="367"/>
    </location>
</feature>
<dbReference type="PANTHER" id="PTHR36927">
    <property type="entry name" value="BLR4337 PROTEIN"/>
    <property type="match status" value="1"/>
</dbReference>
<evidence type="ECO:0000313" key="4">
    <source>
        <dbReference type="Proteomes" id="UP000191988"/>
    </source>
</evidence>
<keyword evidence="4" id="KW-1185">Reference proteome</keyword>
<dbReference type="Pfam" id="PF01757">
    <property type="entry name" value="Acyl_transf_3"/>
    <property type="match status" value="1"/>
</dbReference>
<dbReference type="InterPro" id="IPR050623">
    <property type="entry name" value="Glucan_succinyl_AcylTrfase"/>
</dbReference>
<feature type="transmembrane region" description="Helical" evidence="1">
    <location>
        <begin position="253"/>
        <end position="271"/>
    </location>
</feature>
<feature type="transmembrane region" description="Helical" evidence="1">
    <location>
        <begin position="185"/>
        <end position="206"/>
    </location>
</feature>
<reference evidence="4" key="1">
    <citation type="submission" date="2016-01" db="EMBL/GenBank/DDBJ databases">
        <authorList>
            <person name="Regsiter A."/>
            <person name="william w."/>
        </authorList>
    </citation>
    <scope>NUCLEOTIDE SEQUENCE [LARGE SCALE GENOMIC DNA]</scope>
    <source>
        <strain evidence="4">CFBP 6623</strain>
    </source>
</reference>
<dbReference type="AlphaFoldDB" id="A0A1S7R156"/>
<gene>
    <name evidence="3" type="ORF">AGR3A_Lc120024</name>
</gene>
<dbReference type="GO" id="GO:0016747">
    <property type="term" value="F:acyltransferase activity, transferring groups other than amino-acyl groups"/>
    <property type="evidence" value="ECO:0007669"/>
    <property type="project" value="InterPro"/>
</dbReference>
<evidence type="ECO:0000313" key="3">
    <source>
        <dbReference type="EMBL" id="CUX45395.1"/>
    </source>
</evidence>
<dbReference type="NCBIfam" id="NF003014">
    <property type="entry name" value="PRK03854.1"/>
    <property type="match status" value="1"/>
</dbReference>
<feature type="transmembrane region" description="Helical" evidence="1">
    <location>
        <begin position="140"/>
        <end position="164"/>
    </location>
</feature>
<feature type="transmembrane region" description="Helical" evidence="1">
    <location>
        <begin position="277"/>
        <end position="299"/>
    </location>
</feature>
<dbReference type="InterPro" id="IPR002656">
    <property type="entry name" value="Acyl_transf_3_dom"/>
</dbReference>